<dbReference type="Proteomes" id="UP000215181">
    <property type="component" value="Unassembled WGS sequence"/>
</dbReference>
<dbReference type="CDD" id="cd19095">
    <property type="entry name" value="AKR_PA4992-like"/>
    <property type="match status" value="1"/>
</dbReference>
<evidence type="ECO:0000313" key="2">
    <source>
        <dbReference type="EMBL" id="OYD55485.1"/>
    </source>
</evidence>
<feature type="domain" description="NADP-dependent oxidoreductase" evidence="1">
    <location>
        <begin position="51"/>
        <end position="306"/>
    </location>
</feature>
<reference evidence="2 3" key="1">
    <citation type="submission" date="2017-07" db="EMBL/GenBank/DDBJ databases">
        <title>Thauera sp. KNDSS-Mac4 genome sequence and assembly.</title>
        <authorList>
            <person name="Mayilraj S."/>
        </authorList>
    </citation>
    <scope>NUCLEOTIDE SEQUENCE [LARGE SCALE GENOMIC DNA]</scope>
    <source>
        <strain evidence="2 3">KNDSS-Mac4</strain>
    </source>
</reference>
<dbReference type="InterPro" id="IPR006311">
    <property type="entry name" value="TAT_signal"/>
</dbReference>
<protein>
    <submittedName>
        <fullName evidence="2">Oxidoreductase</fullName>
    </submittedName>
</protein>
<dbReference type="RefSeq" id="WP_094267307.1">
    <property type="nucleotide sequence ID" value="NZ_NOIH01000003.1"/>
</dbReference>
<evidence type="ECO:0000313" key="3">
    <source>
        <dbReference type="Proteomes" id="UP000215181"/>
    </source>
</evidence>
<evidence type="ECO:0000259" key="1">
    <source>
        <dbReference type="Pfam" id="PF00248"/>
    </source>
</evidence>
<dbReference type="EMBL" id="NOIH01000003">
    <property type="protein sequence ID" value="OYD55485.1"/>
    <property type="molecule type" value="Genomic_DNA"/>
</dbReference>
<sequence>MISRRDYLKLCVATGVALGMKSVPSLAADADRKLELITRAIPGSGERLPAVGLGSSATFAEVARSEDVAAVREVLQALIEHGGRVFDTAPSYGASEAVAGRVAADLGITDKVFWATKLNVAGWGGGRADAAAARAQLETSFQRVGKPVLDLIQVHNLGDVPTQLGLLKDLRADKRVRYIGVTTTFPRQYAELEQILAREPIDFIGIDYAIDNRTMEERILPLAQDRGVGVLVYAPFGRTRLWERVRGQAVPEWAAEFDAHSWAQFFLKFVLSHPAVTAATPATSKARHMIDNLGGALGALPDADMRRRMIALVEGL</sequence>
<dbReference type="PANTHER" id="PTHR43312:SF1">
    <property type="entry name" value="NADP-DEPENDENT OXIDOREDUCTASE DOMAIN-CONTAINING PROTEIN"/>
    <property type="match status" value="1"/>
</dbReference>
<dbReference type="PROSITE" id="PS51318">
    <property type="entry name" value="TAT"/>
    <property type="match status" value="1"/>
</dbReference>
<dbReference type="AlphaFoldDB" id="A0A235F486"/>
<organism evidence="2 3">
    <name type="scientific">Thauera propionica</name>
    <dbReference type="NCBI Taxonomy" id="2019431"/>
    <lineage>
        <taxon>Bacteria</taxon>
        <taxon>Pseudomonadati</taxon>
        <taxon>Pseudomonadota</taxon>
        <taxon>Betaproteobacteria</taxon>
        <taxon>Rhodocyclales</taxon>
        <taxon>Zoogloeaceae</taxon>
        <taxon>Thauera</taxon>
    </lineage>
</organism>
<dbReference type="OrthoDB" id="8563187at2"/>
<dbReference type="SUPFAM" id="SSF51430">
    <property type="entry name" value="NAD(P)-linked oxidoreductase"/>
    <property type="match status" value="1"/>
</dbReference>
<accession>A0A235F486</accession>
<dbReference type="Pfam" id="PF00248">
    <property type="entry name" value="Aldo_ket_red"/>
    <property type="match status" value="1"/>
</dbReference>
<dbReference type="PANTHER" id="PTHR43312">
    <property type="entry name" value="D-THREO-ALDOSE 1-DEHYDROGENASE"/>
    <property type="match status" value="1"/>
</dbReference>
<proteinExistence type="predicted"/>
<dbReference type="InterPro" id="IPR023210">
    <property type="entry name" value="NADP_OxRdtase_dom"/>
</dbReference>
<name>A0A235F486_9RHOO</name>
<dbReference type="InterPro" id="IPR053135">
    <property type="entry name" value="AKR2_Oxidoreductase"/>
</dbReference>
<comment type="caution">
    <text evidence="2">The sequence shown here is derived from an EMBL/GenBank/DDBJ whole genome shotgun (WGS) entry which is preliminary data.</text>
</comment>
<dbReference type="InterPro" id="IPR036812">
    <property type="entry name" value="NAD(P)_OxRdtase_dom_sf"/>
</dbReference>
<keyword evidence="3" id="KW-1185">Reference proteome</keyword>
<gene>
    <name evidence="2" type="ORF">CGK74_04685</name>
</gene>
<dbReference type="Gene3D" id="3.20.20.100">
    <property type="entry name" value="NADP-dependent oxidoreductase domain"/>
    <property type="match status" value="1"/>
</dbReference>